<evidence type="ECO:0000313" key="2">
    <source>
        <dbReference type="Proteomes" id="UP000019423"/>
    </source>
</evidence>
<dbReference type="EMBL" id="CP007145">
    <property type="protein sequence ID" value="AHJ96992.1"/>
    <property type="molecule type" value="Genomic_DNA"/>
</dbReference>
<dbReference type="AlphaFoldDB" id="W8EZ23"/>
<keyword evidence="2" id="KW-1185">Reference proteome</keyword>
<dbReference type="Proteomes" id="UP000019423">
    <property type="component" value="Chromosome"/>
</dbReference>
<accession>W8EZ23</accession>
<gene>
    <name evidence="1" type="ORF">Hsw_1397</name>
</gene>
<sequence>MDDEKKKKIFFVIASKGQIFSWVSSQKLGYICFYILANGMPIHGSIPG</sequence>
<protein>
    <submittedName>
        <fullName evidence="1">Uncharacterized protein</fullName>
    </submittedName>
</protein>
<evidence type="ECO:0000313" key="1">
    <source>
        <dbReference type="EMBL" id="AHJ96992.1"/>
    </source>
</evidence>
<proteinExistence type="predicted"/>
<dbReference type="KEGG" id="hsw:Hsw_1397"/>
<organism evidence="1 2">
    <name type="scientific">Hymenobacter swuensis DY53</name>
    <dbReference type="NCBI Taxonomy" id="1227739"/>
    <lineage>
        <taxon>Bacteria</taxon>
        <taxon>Pseudomonadati</taxon>
        <taxon>Bacteroidota</taxon>
        <taxon>Cytophagia</taxon>
        <taxon>Cytophagales</taxon>
        <taxon>Hymenobacteraceae</taxon>
        <taxon>Hymenobacter</taxon>
    </lineage>
</organism>
<dbReference type="HOGENOM" id="CLU_3153720_0_0_10"/>
<reference evidence="1 2" key="1">
    <citation type="submission" date="2014-01" db="EMBL/GenBank/DDBJ databases">
        <title>Complete genome sequence of ionizing-radiation resistance bacterium Hymenobacter swuensis DY53.</title>
        <authorList>
            <person name="Jung J.-H."/>
            <person name="Jeong S.-W."/>
            <person name="Joe M.-H."/>
            <person name="Cho y.-j."/>
            <person name="Kim M.-K."/>
            <person name="Lim S.-Y."/>
        </authorList>
    </citation>
    <scope>NUCLEOTIDE SEQUENCE [LARGE SCALE GENOMIC DNA]</scope>
    <source>
        <strain evidence="1 2">DY53</strain>
    </source>
</reference>
<name>W8EZ23_9BACT</name>